<protein>
    <submittedName>
        <fullName evidence="1">Uncharacterized protein</fullName>
    </submittedName>
</protein>
<proteinExistence type="predicted"/>
<name>A0A840RNK3_9BURK</name>
<keyword evidence="2" id="KW-1185">Reference proteome</keyword>
<evidence type="ECO:0000313" key="2">
    <source>
        <dbReference type="Proteomes" id="UP000571084"/>
    </source>
</evidence>
<sequence length="35" mass="4083">MRNYYTIRLQHSDNKTPFNQLSATLNGGFQLALRL</sequence>
<evidence type="ECO:0000313" key="1">
    <source>
        <dbReference type="EMBL" id="MBB5199343.1"/>
    </source>
</evidence>
<organism evidence="1 2">
    <name type="scientific">Glaciimonas immobilis</name>
    <dbReference type="NCBI Taxonomy" id="728004"/>
    <lineage>
        <taxon>Bacteria</taxon>
        <taxon>Pseudomonadati</taxon>
        <taxon>Pseudomonadota</taxon>
        <taxon>Betaproteobacteria</taxon>
        <taxon>Burkholderiales</taxon>
        <taxon>Oxalobacteraceae</taxon>
        <taxon>Glaciimonas</taxon>
    </lineage>
</organism>
<dbReference type="Proteomes" id="UP000571084">
    <property type="component" value="Unassembled WGS sequence"/>
</dbReference>
<gene>
    <name evidence="1" type="ORF">HNR39_001170</name>
</gene>
<reference evidence="1 2" key="1">
    <citation type="submission" date="2020-08" db="EMBL/GenBank/DDBJ databases">
        <title>Genomic Encyclopedia of Type Strains, Phase IV (KMG-IV): sequencing the most valuable type-strain genomes for metagenomic binning, comparative biology and taxonomic classification.</title>
        <authorList>
            <person name="Goeker M."/>
        </authorList>
    </citation>
    <scope>NUCLEOTIDE SEQUENCE [LARGE SCALE GENOMIC DNA]</scope>
    <source>
        <strain evidence="1 2">DSM 23240</strain>
    </source>
</reference>
<accession>A0A840RNK3</accession>
<dbReference type="EMBL" id="JACHHQ010000002">
    <property type="protein sequence ID" value="MBB5199343.1"/>
    <property type="molecule type" value="Genomic_DNA"/>
</dbReference>
<dbReference type="AlphaFoldDB" id="A0A840RNK3"/>
<comment type="caution">
    <text evidence="1">The sequence shown here is derived from an EMBL/GenBank/DDBJ whole genome shotgun (WGS) entry which is preliminary data.</text>
</comment>